<protein>
    <submittedName>
        <fullName evidence="3">N-acetylglucosamine-6-sulfatase</fullName>
    </submittedName>
</protein>
<feature type="region of interest" description="Disordered" evidence="2">
    <location>
        <begin position="1"/>
        <end position="53"/>
    </location>
</feature>
<reference evidence="3 4" key="1">
    <citation type="submission" date="2019-03" db="EMBL/GenBank/DDBJ databases">
        <title>First draft genome of Liparis tanakae, snailfish: a comprehensive survey of snailfish specific genes.</title>
        <authorList>
            <person name="Kim W."/>
            <person name="Song I."/>
            <person name="Jeong J.-H."/>
            <person name="Kim D."/>
            <person name="Kim S."/>
            <person name="Ryu S."/>
            <person name="Song J.Y."/>
            <person name="Lee S.K."/>
        </authorList>
    </citation>
    <scope>NUCLEOTIDE SEQUENCE [LARGE SCALE GENOMIC DNA]</scope>
    <source>
        <tissue evidence="3">Muscle</tissue>
    </source>
</reference>
<feature type="compositionally biased region" description="Polar residues" evidence="2">
    <location>
        <begin position="1"/>
        <end position="15"/>
    </location>
</feature>
<comment type="caution">
    <text evidence="3">The sequence shown here is derived from an EMBL/GenBank/DDBJ whole genome shotgun (WGS) entry which is preliminary data.</text>
</comment>
<evidence type="ECO:0000313" key="3">
    <source>
        <dbReference type="EMBL" id="TNN26830.1"/>
    </source>
</evidence>
<dbReference type="PANTHER" id="PTHR43108">
    <property type="entry name" value="N-ACETYLGLUCOSAMINE-6-SULFATASE FAMILY MEMBER"/>
    <property type="match status" value="1"/>
</dbReference>
<name>A0A4Z2EE55_9TELE</name>
<dbReference type="GO" id="GO:0008449">
    <property type="term" value="F:N-acetylglucosamine-6-sulfatase activity"/>
    <property type="evidence" value="ECO:0007669"/>
    <property type="project" value="TreeGrafter"/>
</dbReference>
<evidence type="ECO:0000256" key="1">
    <source>
        <dbReference type="ARBA" id="ARBA00008779"/>
    </source>
</evidence>
<dbReference type="AlphaFoldDB" id="A0A4Z2EE55"/>
<dbReference type="EMBL" id="SRLO01009403">
    <property type="protein sequence ID" value="TNN26830.1"/>
    <property type="molecule type" value="Genomic_DNA"/>
</dbReference>
<evidence type="ECO:0000313" key="4">
    <source>
        <dbReference type="Proteomes" id="UP000314294"/>
    </source>
</evidence>
<keyword evidence="4" id="KW-1185">Reference proteome</keyword>
<dbReference type="OrthoDB" id="96314at2759"/>
<gene>
    <name evidence="3" type="primary">GNS_1</name>
    <name evidence="3" type="ORF">EYF80_063031</name>
</gene>
<organism evidence="3 4">
    <name type="scientific">Liparis tanakae</name>
    <name type="common">Tanaka's snailfish</name>
    <dbReference type="NCBI Taxonomy" id="230148"/>
    <lineage>
        <taxon>Eukaryota</taxon>
        <taxon>Metazoa</taxon>
        <taxon>Chordata</taxon>
        <taxon>Craniata</taxon>
        <taxon>Vertebrata</taxon>
        <taxon>Euteleostomi</taxon>
        <taxon>Actinopterygii</taxon>
        <taxon>Neopterygii</taxon>
        <taxon>Teleostei</taxon>
        <taxon>Neoteleostei</taxon>
        <taxon>Acanthomorphata</taxon>
        <taxon>Eupercaria</taxon>
        <taxon>Perciformes</taxon>
        <taxon>Cottioidei</taxon>
        <taxon>Cottales</taxon>
        <taxon>Liparidae</taxon>
        <taxon>Liparis</taxon>
    </lineage>
</organism>
<dbReference type="GO" id="GO:0005539">
    <property type="term" value="F:glycosaminoglycan binding"/>
    <property type="evidence" value="ECO:0007669"/>
    <property type="project" value="TreeGrafter"/>
</dbReference>
<dbReference type="PANTHER" id="PTHR43108:SF9">
    <property type="entry name" value="N-ACETYLGLUCOSAMINE-6-SULFATASE"/>
    <property type="match status" value="1"/>
</dbReference>
<comment type="similarity">
    <text evidence="1">Belongs to the sulfatase family.</text>
</comment>
<evidence type="ECO:0000256" key="2">
    <source>
        <dbReference type="SAM" id="MobiDB-lite"/>
    </source>
</evidence>
<accession>A0A4Z2EE55</accession>
<dbReference type="Proteomes" id="UP000314294">
    <property type="component" value="Unassembled WGS sequence"/>
</dbReference>
<sequence length="138" mass="14698">MTRSPLPQTSRSPSRLQHAHFSNTSSSRRKRNRDPPPHPGPCQMAGERRGPGATRARLLATLLAPLLAPLLLLTCGVRCAAAGGGKPSNIILILADDQDVHLGGMTPMKKTRALIGDAGATFVNAVSRLMIHSLLKHC</sequence>
<proteinExistence type="inferred from homology"/>